<comment type="caution">
    <text evidence="1">The sequence shown here is derived from an EMBL/GenBank/DDBJ whole genome shotgun (WGS) entry which is preliminary data.</text>
</comment>
<evidence type="ECO:0000313" key="1">
    <source>
        <dbReference type="EMBL" id="RNA05213.1"/>
    </source>
</evidence>
<name>A0A3M7Q1K0_BRAPC</name>
<protein>
    <submittedName>
        <fullName evidence="1">Uncharacterized protein</fullName>
    </submittedName>
</protein>
<dbReference type="Proteomes" id="UP000276133">
    <property type="component" value="Unassembled WGS sequence"/>
</dbReference>
<evidence type="ECO:0000313" key="2">
    <source>
        <dbReference type="Proteomes" id="UP000276133"/>
    </source>
</evidence>
<sequence length="175" mass="21027">MEKLLSDEIFRLRDSIIHNAHLNRFSKLLCSIIINEQHAMFKGLNPPTASLQLKDFETYFLHTSEVEYFYGQWNDLNTLQDNNFLEIIKIELILYASIKIYLVRLKNNQIIFKFFGLFSINLGYLSFFEIRLVCKKNKLQKLHSIKTFYSFKFRYLENFKMDFQIILTELIVQET</sequence>
<reference evidence="1 2" key="1">
    <citation type="journal article" date="2018" name="Sci. Rep.">
        <title>Genomic signatures of local adaptation to the degree of environmental predictability in rotifers.</title>
        <authorList>
            <person name="Franch-Gras L."/>
            <person name="Hahn C."/>
            <person name="Garcia-Roger E.M."/>
            <person name="Carmona M.J."/>
            <person name="Serra M."/>
            <person name="Gomez A."/>
        </authorList>
    </citation>
    <scope>NUCLEOTIDE SEQUENCE [LARGE SCALE GENOMIC DNA]</scope>
    <source>
        <strain evidence="1">HYR1</strain>
    </source>
</reference>
<dbReference type="EMBL" id="REGN01007817">
    <property type="protein sequence ID" value="RNA05213.1"/>
    <property type="molecule type" value="Genomic_DNA"/>
</dbReference>
<keyword evidence="2" id="KW-1185">Reference proteome</keyword>
<gene>
    <name evidence="1" type="ORF">BpHYR1_027301</name>
</gene>
<proteinExistence type="predicted"/>
<organism evidence="1 2">
    <name type="scientific">Brachionus plicatilis</name>
    <name type="common">Marine rotifer</name>
    <name type="synonym">Brachionus muelleri</name>
    <dbReference type="NCBI Taxonomy" id="10195"/>
    <lineage>
        <taxon>Eukaryota</taxon>
        <taxon>Metazoa</taxon>
        <taxon>Spiralia</taxon>
        <taxon>Gnathifera</taxon>
        <taxon>Rotifera</taxon>
        <taxon>Eurotatoria</taxon>
        <taxon>Monogononta</taxon>
        <taxon>Pseudotrocha</taxon>
        <taxon>Ploima</taxon>
        <taxon>Brachionidae</taxon>
        <taxon>Brachionus</taxon>
    </lineage>
</organism>
<dbReference type="AlphaFoldDB" id="A0A3M7Q1K0"/>
<accession>A0A3M7Q1K0</accession>